<keyword evidence="5 6" id="KW-0472">Membrane</keyword>
<dbReference type="Gene3D" id="4.10.91.10">
    <property type="entry name" value="Cytochrome c oxidase, subunit VIIa"/>
    <property type="match status" value="1"/>
</dbReference>
<dbReference type="Ensembl" id="ENSMSIT00000037214.1">
    <property type="protein sequence ID" value="ENSMSIP00000029516.1"/>
    <property type="gene ID" value="ENSMSIG00000024789.1"/>
</dbReference>
<dbReference type="GO" id="GO:0006123">
    <property type="term" value="P:mitochondrial electron transport, cytochrome c to oxygen"/>
    <property type="evidence" value="ECO:0007669"/>
    <property type="project" value="InterPro"/>
</dbReference>
<keyword evidence="4" id="KW-0496">Mitochondrion</keyword>
<evidence type="ECO:0000313" key="8">
    <source>
        <dbReference type="Proteomes" id="UP000694415"/>
    </source>
</evidence>
<name>A0A8C6HZC8_MUSSI</name>
<dbReference type="Proteomes" id="UP000694415">
    <property type="component" value="Unplaced"/>
</dbReference>
<accession>A0A8C6HZC8</accession>
<dbReference type="SUPFAM" id="SSF81419">
    <property type="entry name" value="Mitochondrial cytochrome c oxidase subunit VIIa"/>
    <property type="match status" value="1"/>
</dbReference>
<evidence type="ECO:0000256" key="1">
    <source>
        <dbReference type="ARBA" id="ARBA00004273"/>
    </source>
</evidence>
<dbReference type="GO" id="GO:0005743">
    <property type="term" value="C:mitochondrial inner membrane"/>
    <property type="evidence" value="ECO:0007669"/>
    <property type="project" value="UniProtKB-SubCell"/>
</dbReference>
<proteinExistence type="inferred from homology"/>
<evidence type="ECO:0000256" key="2">
    <source>
        <dbReference type="ARBA" id="ARBA00009331"/>
    </source>
</evidence>
<comment type="subcellular location">
    <subcellularLocation>
        <location evidence="1">Mitochondrion inner membrane</location>
    </subcellularLocation>
</comment>
<sequence>YLEERWWRGEVTWYGKSGVASDALLYRATVVLTVGGTAYAINLLAMAAFPKKQN</sequence>
<reference evidence="7" key="2">
    <citation type="submission" date="2025-09" db="UniProtKB">
        <authorList>
            <consortium name="Ensembl"/>
        </authorList>
    </citation>
    <scope>IDENTIFICATION</scope>
</reference>
<evidence type="ECO:0000256" key="5">
    <source>
        <dbReference type="ARBA" id="ARBA00023136"/>
    </source>
</evidence>
<keyword evidence="8" id="KW-1185">Reference proteome</keyword>
<dbReference type="InterPro" id="IPR036539">
    <property type="entry name" value="Cyt_c_oxidase_su7a_sf"/>
</dbReference>
<evidence type="ECO:0000256" key="6">
    <source>
        <dbReference type="SAM" id="Phobius"/>
    </source>
</evidence>
<feature type="transmembrane region" description="Helical" evidence="6">
    <location>
        <begin position="24"/>
        <end position="49"/>
    </location>
</feature>
<reference evidence="7" key="1">
    <citation type="submission" date="2025-08" db="UniProtKB">
        <authorList>
            <consortium name="Ensembl"/>
        </authorList>
    </citation>
    <scope>IDENTIFICATION</scope>
</reference>
<evidence type="ECO:0000256" key="4">
    <source>
        <dbReference type="ARBA" id="ARBA00023128"/>
    </source>
</evidence>
<organism evidence="7 8">
    <name type="scientific">Mus spicilegus</name>
    <name type="common">Mound-building mouse</name>
    <dbReference type="NCBI Taxonomy" id="10103"/>
    <lineage>
        <taxon>Eukaryota</taxon>
        <taxon>Metazoa</taxon>
        <taxon>Chordata</taxon>
        <taxon>Craniata</taxon>
        <taxon>Vertebrata</taxon>
        <taxon>Euteleostomi</taxon>
        <taxon>Mammalia</taxon>
        <taxon>Eutheria</taxon>
        <taxon>Euarchontoglires</taxon>
        <taxon>Glires</taxon>
        <taxon>Rodentia</taxon>
        <taxon>Myomorpha</taxon>
        <taxon>Muroidea</taxon>
        <taxon>Muridae</taxon>
        <taxon>Murinae</taxon>
        <taxon>Mus</taxon>
        <taxon>Mus</taxon>
    </lineage>
</organism>
<dbReference type="AlphaFoldDB" id="A0A8C6HZC8"/>
<keyword evidence="6" id="KW-1133">Transmembrane helix</keyword>
<evidence type="ECO:0000256" key="3">
    <source>
        <dbReference type="ARBA" id="ARBA00022792"/>
    </source>
</evidence>
<evidence type="ECO:0000313" key="7">
    <source>
        <dbReference type="Ensembl" id="ENSMSIP00000029516.1"/>
    </source>
</evidence>
<keyword evidence="6" id="KW-0812">Transmembrane</keyword>
<dbReference type="GO" id="GO:0045277">
    <property type="term" value="C:respiratory chain complex IV"/>
    <property type="evidence" value="ECO:0007669"/>
    <property type="project" value="InterPro"/>
</dbReference>
<protein>
    <submittedName>
        <fullName evidence="7">Uncharacterized protein</fullName>
    </submittedName>
</protein>
<keyword evidence="3" id="KW-0999">Mitochondrion inner membrane</keyword>
<comment type="similarity">
    <text evidence="2">Belongs to the cytochrome c oxidase VIIa family.</text>
</comment>